<feature type="domain" description="Reverse transcriptase" evidence="9">
    <location>
        <begin position="491"/>
        <end position="668"/>
    </location>
</feature>
<dbReference type="CDD" id="cd01647">
    <property type="entry name" value="RT_LTR"/>
    <property type="match status" value="1"/>
</dbReference>
<keyword evidence="6" id="KW-0378">Hydrolase</keyword>
<dbReference type="EC" id="2.7.7.49" evidence="1"/>
<accession>A0A8R2LWF8</accession>
<dbReference type="Gene3D" id="4.10.60.10">
    <property type="entry name" value="Zinc finger, CCHC-type"/>
    <property type="match status" value="1"/>
</dbReference>
<dbReference type="InterPro" id="IPR041373">
    <property type="entry name" value="RT_RNaseH"/>
</dbReference>
<dbReference type="Proteomes" id="UP000005204">
    <property type="component" value="Unassembled WGS sequence"/>
</dbReference>
<dbReference type="InterPro" id="IPR043502">
    <property type="entry name" value="DNA/RNA_pol_sf"/>
</dbReference>
<dbReference type="PROSITE" id="PS50878">
    <property type="entry name" value="RT_POL"/>
    <property type="match status" value="1"/>
</dbReference>
<dbReference type="GO" id="GO:0004519">
    <property type="term" value="F:endonuclease activity"/>
    <property type="evidence" value="ECO:0007669"/>
    <property type="project" value="UniProtKB-KW"/>
</dbReference>
<dbReference type="InterPro" id="IPR000477">
    <property type="entry name" value="RT_dom"/>
</dbReference>
<evidence type="ECO:0000256" key="2">
    <source>
        <dbReference type="ARBA" id="ARBA00022679"/>
    </source>
</evidence>
<dbReference type="InterPro" id="IPR012337">
    <property type="entry name" value="RNaseH-like_sf"/>
</dbReference>
<keyword evidence="3" id="KW-0548">Nucleotidyltransferase</keyword>
<dbReference type="InterPro" id="IPR043128">
    <property type="entry name" value="Rev_trsase/Diguanyl_cyclase"/>
</dbReference>
<dbReference type="InterPro" id="IPR001584">
    <property type="entry name" value="Integrase_cat-core"/>
</dbReference>
<evidence type="ECO:0000256" key="8">
    <source>
        <dbReference type="SAM" id="MobiDB-lite"/>
    </source>
</evidence>
<dbReference type="Gene3D" id="1.10.340.70">
    <property type="match status" value="1"/>
</dbReference>
<dbReference type="SUPFAM" id="SSF53098">
    <property type="entry name" value="Ribonuclease H-like"/>
    <property type="match status" value="1"/>
</dbReference>
<keyword evidence="12" id="KW-1185">Reference proteome</keyword>
<dbReference type="InterPro" id="IPR036397">
    <property type="entry name" value="RNaseH_sf"/>
</dbReference>
<dbReference type="FunFam" id="1.10.340.70:FF:000003">
    <property type="entry name" value="Protein CBG25708"/>
    <property type="match status" value="1"/>
</dbReference>
<dbReference type="FunFam" id="3.10.10.10:FF:000003">
    <property type="entry name" value="Retrovirus-related Pol polyprotein from transposon 297-like Protein"/>
    <property type="match status" value="1"/>
</dbReference>
<keyword evidence="4" id="KW-0540">Nuclease</keyword>
<dbReference type="Gene3D" id="3.10.10.10">
    <property type="entry name" value="HIV Type 1 Reverse Transcriptase, subunit A, domain 1"/>
    <property type="match status" value="1"/>
</dbReference>
<dbReference type="SUPFAM" id="SSF56672">
    <property type="entry name" value="DNA/RNA polymerases"/>
    <property type="match status" value="1"/>
</dbReference>
<evidence type="ECO:0000256" key="4">
    <source>
        <dbReference type="ARBA" id="ARBA00022722"/>
    </source>
</evidence>
<dbReference type="PANTHER" id="PTHR37984:SF8">
    <property type="entry name" value="CCHC-TYPE DOMAIN-CONTAINING PROTEIN"/>
    <property type="match status" value="1"/>
</dbReference>
<dbReference type="Gene3D" id="3.10.20.370">
    <property type="match status" value="1"/>
</dbReference>
<reference evidence="11" key="2">
    <citation type="submission" date="2022-06" db="UniProtKB">
        <authorList>
            <consortium name="EnsemblMetazoa"/>
        </authorList>
    </citation>
    <scope>IDENTIFICATION</scope>
    <source>
        <strain evidence="11">p50T (Dazao)</strain>
    </source>
</reference>
<dbReference type="GO" id="GO:0003964">
    <property type="term" value="F:RNA-directed DNA polymerase activity"/>
    <property type="evidence" value="ECO:0007669"/>
    <property type="project" value="UniProtKB-KW"/>
</dbReference>
<dbReference type="GeneID" id="119628878"/>
<dbReference type="Pfam" id="PF17917">
    <property type="entry name" value="RT_RNaseH"/>
    <property type="match status" value="1"/>
</dbReference>
<protein>
    <recommendedName>
        <fullName evidence="1">RNA-directed DNA polymerase</fullName>
        <ecNumber evidence="1">2.7.7.49</ecNumber>
    </recommendedName>
</protein>
<evidence type="ECO:0000256" key="7">
    <source>
        <dbReference type="ARBA" id="ARBA00022918"/>
    </source>
</evidence>
<dbReference type="PROSITE" id="PS50994">
    <property type="entry name" value="INTEGRASE"/>
    <property type="match status" value="1"/>
</dbReference>
<dbReference type="Pfam" id="PF17921">
    <property type="entry name" value="Integrase_H2C2"/>
    <property type="match status" value="1"/>
</dbReference>
<dbReference type="CDD" id="cd09274">
    <property type="entry name" value="RNase_HI_RT_Ty3"/>
    <property type="match status" value="1"/>
</dbReference>
<evidence type="ECO:0000259" key="10">
    <source>
        <dbReference type="PROSITE" id="PS50994"/>
    </source>
</evidence>
<dbReference type="FunFam" id="3.10.20.370:FF:000001">
    <property type="entry name" value="Retrovirus-related Pol polyprotein from transposon 17.6-like protein"/>
    <property type="match status" value="1"/>
</dbReference>
<dbReference type="InterPro" id="IPR041588">
    <property type="entry name" value="Integrase_H2C2"/>
</dbReference>
<dbReference type="GO" id="GO:0003676">
    <property type="term" value="F:nucleic acid binding"/>
    <property type="evidence" value="ECO:0007669"/>
    <property type="project" value="InterPro"/>
</dbReference>
<evidence type="ECO:0000313" key="11">
    <source>
        <dbReference type="EnsemblMetazoa" id="XP_037868781.1"/>
    </source>
</evidence>
<dbReference type="GO" id="GO:0042575">
    <property type="term" value="C:DNA polymerase complex"/>
    <property type="evidence" value="ECO:0007669"/>
    <property type="project" value="UniProtKB-ARBA"/>
</dbReference>
<dbReference type="AlphaFoldDB" id="A0A8R2LWF8"/>
<dbReference type="Pfam" id="PF00665">
    <property type="entry name" value="rve"/>
    <property type="match status" value="1"/>
</dbReference>
<feature type="domain" description="Integrase catalytic" evidence="10">
    <location>
        <begin position="1037"/>
        <end position="1138"/>
    </location>
</feature>
<evidence type="ECO:0000256" key="5">
    <source>
        <dbReference type="ARBA" id="ARBA00022759"/>
    </source>
</evidence>
<dbReference type="FunFam" id="3.30.420.10:FF:000063">
    <property type="entry name" value="Retrovirus-related Pol polyprotein from transposon 297-like Protein"/>
    <property type="match status" value="1"/>
</dbReference>
<dbReference type="InterPro" id="IPR050951">
    <property type="entry name" value="Retrovirus_Pol_polyprotein"/>
</dbReference>
<dbReference type="PANTHER" id="PTHR37984">
    <property type="entry name" value="PROTEIN CBG26694"/>
    <property type="match status" value="1"/>
</dbReference>
<keyword evidence="7" id="KW-0695">RNA-directed DNA polymerase</keyword>
<keyword evidence="2" id="KW-0808">Transferase</keyword>
<feature type="region of interest" description="Disordered" evidence="8">
    <location>
        <begin position="198"/>
        <end position="243"/>
    </location>
</feature>
<evidence type="ECO:0000256" key="6">
    <source>
        <dbReference type="ARBA" id="ARBA00022801"/>
    </source>
</evidence>
<evidence type="ECO:0000256" key="1">
    <source>
        <dbReference type="ARBA" id="ARBA00012493"/>
    </source>
</evidence>
<dbReference type="GO" id="GO:0016787">
    <property type="term" value="F:hydrolase activity"/>
    <property type="evidence" value="ECO:0007669"/>
    <property type="project" value="UniProtKB-KW"/>
</dbReference>
<evidence type="ECO:0000313" key="12">
    <source>
        <dbReference type="Proteomes" id="UP000005204"/>
    </source>
</evidence>
<reference evidence="12" key="1">
    <citation type="journal article" date="2008" name="Insect Biochem. Mol. Biol.">
        <title>The genome of a lepidopteran model insect, the silkworm Bombyx mori.</title>
        <authorList>
            <consortium name="International Silkworm Genome Consortium"/>
        </authorList>
    </citation>
    <scope>NUCLEOTIDE SEQUENCE [LARGE SCALE GENOMIC DNA]</scope>
    <source>
        <strain evidence="12">p50T</strain>
    </source>
</reference>
<dbReference type="Gene3D" id="3.30.70.270">
    <property type="match status" value="2"/>
</dbReference>
<sequence>MEHARPPSELSLEGNSVSRADAWKRWRKQFHVFLKASGVHKEEGSVQASLLINLIGTEGFDVYETFKFSNDTEKDDVTVLLKKFDEYFGVKPNVTLARYNFYMRNQEGGESIDQYVTALKLLSKTCEFKTLEDEFIRDRIVCGVKNTIVRDRLLRTDDLTMDKAIKICQVDEVSADSSRVLQESRGASAEPVRVDAVGARGGAGPRAARGRAGGARAARGGRGGHRLRAVPDGAGRPPPLSSSSASSTCLRCGGPCVSWADCPAVSVQCYVCQNYGHFARMCQVHKGVKKLYDIGVLEDENKYEPELDDDWESFYISTLIDGSKIDSVSQDWFEVLRGEWGSENFKLDSGADINVLSFKRFVQLGNNPNNIVVNHKVKLQSYSGDFIPIKGICNIKWWYKNVQYDLKFAIADIDCQSVLGLQACLLLGLIKRIHDINFSKNSDLFTGLGCLPGEYHITVDRDVTPVVCAPRKVPLSLRDNLKDELDRMTELGVIRKVTHPTPWVNSLVVVAKTNGKMRICLDPRPLNKAIQRAHFQLPTINELATKLNGAKYFSVLDANSGFWSVKLDKESADLCTFITPFGRYQYLRLPFGLNCAPEVFHAKLKQLLEGLDGVESFIDDIIVWGSTRREHDVRLNALFQKARDINLKFNKDKCRICVDEVTYLGHIFNKDGMKVDTEKVQAVINMPQPTDCKSLERFLGAINYLSKFIPNYSQHIFPLTRLLKKDVEWCWEIGHKNAFDKLKKLICEAPVLSLFDVGSEVLLSVDASSVALGAVLMQRGRPVEYASRTLTDTQQRYAQIEKEMLAIVFACEKFHQYIYGKRYIVIETDHKPLESIFKKPLNSVPARLQRMMLKLQGYDLKITYKPGKYMYIPDTLSRAPLPDLYDDKISKAVLNQLKMVINNVPMSQSKLTLVKKETSKDEYLKRLLVYINEGWPVHKYNVDSDLKYFWSMRDELYSVDGVIFKDKQVLIPNSLKTEMLKIIHDGHLGIDRCKRRAREVLFWPGISNDIESYIKKCKVCQENSNKPSKEPMIPITVPKLPWNKVGTDLFEYGKKHYLILVDYYSGFIEVSQLRDTSSNSVIKELKQNFARYGIPETVVSDNGPQYSSRNFKKFAEEWGFNHITSSPYYAQSNGKSERWRCSQLKIDQNAVIFIA</sequence>
<dbReference type="RefSeq" id="XP_037868781.1">
    <property type="nucleotide sequence ID" value="XM_038012853.1"/>
</dbReference>
<evidence type="ECO:0000256" key="3">
    <source>
        <dbReference type="ARBA" id="ARBA00022695"/>
    </source>
</evidence>
<dbReference type="GO" id="GO:0015074">
    <property type="term" value="P:DNA integration"/>
    <property type="evidence" value="ECO:0007669"/>
    <property type="project" value="InterPro"/>
</dbReference>
<dbReference type="FunFam" id="3.30.70.270:FF:000026">
    <property type="entry name" value="Transposon Ty3-G Gag-Pol polyprotein"/>
    <property type="match status" value="1"/>
</dbReference>
<dbReference type="KEGG" id="bmor:119628878"/>
<proteinExistence type="predicted"/>
<dbReference type="EnsemblMetazoa" id="XM_038012853.1">
    <property type="protein sequence ID" value="XP_037868781.1"/>
    <property type="gene ID" value="LOC119628878"/>
</dbReference>
<evidence type="ECO:0000259" key="9">
    <source>
        <dbReference type="PROSITE" id="PS50878"/>
    </source>
</evidence>
<organism evidence="11 12">
    <name type="scientific">Bombyx mori</name>
    <name type="common">Silk moth</name>
    <dbReference type="NCBI Taxonomy" id="7091"/>
    <lineage>
        <taxon>Eukaryota</taxon>
        <taxon>Metazoa</taxon>
        <taxon>Ecdysozoa</taxon>
        <taxon>Arthropoda</taxon>
        <taxon>Hexapoda</taxon>
        <taxon>Insecta</taxon>
        <taxon>Pterygota</taxon>
        <taxon>Neoptera</taxon>
        <taxon>Endopterygota</taxon>
        <taxon>Lepidoptera</taxon>
        <taxon>Glossata</taxon>
        <taxon>Ditrysia</taxon>
        <taxon>Bombycoidea</taxon>
        <taxon>Bombycidae</taxon>
        <taxon>Bombycinae</taxon>
        <taxon>Bombyx</taxon>
    </lineage>
</organism>
<dbReference type="Pfam" id="PF00078">
    <property type="entry name" value="RVT_1"/>
    <property type="match status" value="1"/>
</dbReference>
<dbReference type="Gene3D" id="3.30.420.10">
    <property type="entry name" value="Ribonuclease H-like superfamily/Ribonuclease H"/>
    <property type="match status" value="1"/>
</dbReference>
<name>A0A8R2LWF8_BOMMO</name>
<keyword evidence="5" id="KW-0255">Endonuclease</keyword>